<dbReference type="GO" id="GO:0003676">
    <property type="term" value="F:nucleic acid binding"/>
    <property type="evidence" value="ECO:0007669"/>
    <property type="project" value="InterPro"/>
</dbReference>
<feature type="transmembrane region" description="Helical" evidence="3">
    <location>
        <begin position="1260"/>
        <end position="1283"/>
    </location>
</feature>
<feature type="compositionally biased region" description="Low complexity" evidence="2">
    <location>
        <begin position="635"/>
        <end position="654"/>
    </location>
</feature>
<dbReference type="GO" id="GO:0008270">
    <property type="term" value="F:zinc ion binding"/>
    <property type="evidence" value="ECO:0007669"/>
    <property type="project" value="UniProtKB-KW"/>
</dbReference>
<keyword evidence="1" id="KW-0863">Zinc-finger</keyword>
<dbReference type="Gene3D" id="4.10.60.10">
    <property type="entry name" value="Zinc finger, CCHC-type"/>
    <property type="match status" value="1"/>
</dbReference>
<protein>
    <submittedName>
        <fullName evidence="6">Retrovirus-related Pol polyprotein from transposon RE1 (Retro element 1) (AtRE1)</fullName>
    </submittedName>
</protein>
<dbReference type="InterPro" id="IPR001878">
    <property type="entry name" value="Znf_CCHC"/>
</dbReference>
<dbReference type="PANTHER" id="PTHR11439">
    <property type="entry name" value="GAG-POL-RELATED RETROTRANSPOSON"/>
    <property type="match status" value="1"/>
</dbReference>
<evidence type="ECO:0000313" key="6">
    <source>
        <dbReference type="EMBL" id="CAL4774723.1"/>
    </source>
</evidence>
<keyword evidence="3" id="KW-0472">Membrane</keyword>
<organism evidence="5">
    <name type="scientific">Cladocopium goreaui</name>
    <dbReference type="NCBI Taxonomy" id="2562237"/>
    <lineage>
        <taxon>Eukaryota</taxon>
        <taxon>Sar</taxon>
        <taxon>Alveolata</taxon>
        <taxon>Dinophyceae</taxon>
        <taxon>Suessiales</taxon>
        <taxon>Symbiodiniaceae</taxon>
        <taxon>Cladocopium</taxon>
    </lineage>
</organism>
<dbReference type="OrthoDB" id="436967at2759"/>
<name>A0A9P1FTC0_9DINO</name>
<accession>A0A9P1FTC0</accession>
<evidence type="ECO:0000256" key="3">
    <source>
        <dbReference type="SAM" id="Phobius"/>
    </source>
</evidence>
<dbReference type="EMBL" id="CAMXCT020001164">
    <property type="protein sequence ID" value="CAL1140786.1"/>
    <property type="molecule type" value="Genomic_DNA"/>
</dbReference>
<feature type="domain" description="CCHC-type" evidence="4">
    <location>
        <begin position="275"/>
        <end position="288"/>
    </location>
</feature>
<dbReference type="Proteomes" id="UP001152797">
    <property type="component" value="Unassembled WGS sequence"/>
</dbReference>
<reference evidence="5" key="1">
    <citation type="submission" date="2022-10" db="EMBL/GenBank/DDBJ databases">
        <authorList>
            <person name="Chen Y."/>
            <person name="Dougan E. K."/>
            <person name="Chan C."/>
            <person name="Rhodes N."/>
            <person name="Thang M."/>
        </authorList>
    </citation>
    <scope>NUCLEOTIDE SEQUENCE</scope>
</reference>
<evidence type="ECO:0000256" key="2">
    <source>
        <dbReference type="SAM" id="MobiDB-lite"/>
    </source>
</evidence>
<dbReference type="EMBL" id="CAMXCT010001164">
    <property type="protein sequence ID" value="CAI3987411.1"/>
    <property type="molecule type" value="Genomic_DNA"/>
</dbReference>
<feature type="region of interest" description="Disordered" evidence="2">
    <location>
        <begin position="524"/>
        <end position="562"/>
    </location>
</feature>
<keyword evidence="1" id="KW-0862">Zinc</keyword>
<reference evidence="6 7" key="2">
    <citation type="submission" date="2024-05" db="EMBL/GenBank/DDBJ databases">
        <authorList>
            <person name="Chen Y."/>
            <person name="Shah S."/>
            <person name="Dougan E. K."/>
            <person name="Thang M."/>
            <person name="Chan C."/>
        </authorList>
    </citation>
    <scope>NUCLEOTIDE SEQUENCE [LARGE SCALE GENOMIC DNA]</scope>
</reference>
<evidence type="ECO:0000256" key="1">
    <source>
        <dbReference type="PROSITE-ProRule" id="PRU00047"/>
    </source>
</evidence>
<feature type="region of interest" description="Disordered" evidence="2">
    <location>
        <begin position="622"/>
        <end position="673"/>
    </location>
</feature>
<keyword evidence="3" id="KW-1133">Transmembrane helix</keyword>
<dbReference type="SUPFAM" id="SSF57756">
    <property type="entry name" value="Retrovirus zinc finger-like domains"/>
    <property type="match status" value="1"/>
</dbReference>
<evidence type="ECO:0000313" key="7">
    <source>
        <dbReference type="Proteomes" id="UP001152797"/>
    </source>
</evidence>
<feature type="compositionally biased region" description="Acidic residues" evidence="2">
    <location>
        <begin position="539"/>
        <end position="550"/>
    </location>
</feature>
<sequence length="1357" mass="151094">MASLSADNVAQLVQAATDAAKAASEAVLALKEQQTARAGLNDGFKEASKVIRQPEPFGSEVHEEDLGRWQDFNVNFRAWLFYGNKHFEGDLHRIESVHGDIPIPSIDGEAPEVQDRCSQLYSILTGLLRGKPLRMLRQVERRNGFEVWRQLSQMFQPKTKSRAISILSALVNVPNFVMKGRTLLDQILGLERLRAEYVRASGSDIADDVMLSVLVRALPKALQQHVQLQMSETSSYDQVRTMVISYERTTTSWSAGKIHSELGILSSAATANDQCLHCGRYGHVKRDCWKLHGKPDSKKVNQVESQTATSTATSSSGGGPSISPPSTAAASSVRLFTSLEHMHGPLIEDLDDVEVCDLTMHDSSGFCNMVSQMHDGLVVLDSGADGSVLPLEYGHIGQPDPSFDGSSFVDAQGWNRIGVDTYALRSISPQHVDTTLCPHDSLLWLRTALIHYEDGTWDLEEFSQSISELSTMVAPFDTNKRVTEVITIAHTSVVPPEALGFAMQSDDVVPRQRMEVIAPRSGIPLQASGSADRPMGVEPAEEVPAAEDAELPVPERDAGPEPNEILIDGVFPKPWDGEMVANMEAVMGVPPIVLMNMLTTMLAQREPYDDMEVSAEAGITAEHGTSAPVTPPVEGATSSTVSAGGAADVSVHGAQVHQRDDLDEGGDSRPSKQPRLLRFCEHEEDSHVTHFEPDELDALEVYEYELDDDEDDSEEPQLSSSTCSDDVLKLLTVPFTTLEPDISGEQLLRLDMLADRVEIERLKSMQVLLPVETYDCKGQTPKRLTTRMVRTWRDKHIQGQTTEFMLGRVLPGQRNGSQLWHECFSNLLKSELGFAECEAYPCLLRTGGSECLLMLHVDDVLCLSNKDYLECVLLPALKAKFKISCEKVENPGDELTFLKRRHMLLSENELAVQSHPKHLERLFDLMHINRNLKPKRTPGHPMLDEPDDTAELGPSDASTYRSCVGVLLYIAADYVECQYTIRGLSQCMAKPTVRALACLRHLCMYLLGCIDHCIMLSYKAHHGLLHYNELDYTLEVYSDSDWAKHKTTRRSVSAGCLFLFGNLLYSTSRSQKALALSSAEAEIYSAAGACCDGVLMFYCLSFAIGPELEVRFQLCLDNSAARAFFCRSGVGRIRHISLRILWVQAKVKEQFLHVGRVGTHDNPSDIGTKRLTRERMLYLMYLCKIYDLSSSSFVGSNAAETVKQKEVMKQGVKVFTKHGSSPQESKRLMRILLLSALSLPESMAMEFNVSTSSSTTASMFWWQLLCMVLMTALCIALGWIFYLQWQINALQGKCSKLSIDTKLYKTVQLMRDTNSVLRARYDRLEALYEEAEIVQDEDAMYTLQNQMDEVMQLMYDI</sequence>
<gene>
    <name evidence="5" type="ORF">C1SCF055_LOCUS14685</name>
</gene>
<keyword evidence="1" id="KW-0479">Metal-binding</keyword>
<dbReference type="CDD" id="cd09272">
    <property type="entry name" value="RNase_HI_RT_Ty1"/>
    <property type="match status" value="1"/>
</dbReference>
<feature type="region of interest" description="Disordered" evidence="2">
    <location>
        <begin position="295"/>
        <end position="327"/>
    </location>
</feature>
<comment type="caution">
    <text evidence="5">The sequence shown here is derived from an EMBL/GenBank/DDBJ whole genome shotgun (WGS) entry which is preliminary data.</text>
</comment>
<dbReference type="InterPro" id="IPR036875">
    <property type="entry name" value="Znf_CCHC_sf"/>
</dbReference>
<keyword evidence="3" id="KW-0812">Transmembrane</keyword>
<dbReference type="PROSITE" id="PS50158">
    <property type="entry name" value="ZF_CCHC"/>
    <property type="match status" value="1"/>
</dbReference>
<evidence type="ECO:0000259" key="4">
    <source>
        <dbReference type="PROSITE" id="PS50158"/>
    </source>
</evidence>
<proteinExistence type="predicted"/>
<dbReference type="EMBL" id="CAMXCT030001164">
    <property type="protein sequence ID" value="CAL4774723.1"/>
    <property type="molecule type" value="Genomic_DNA"/>
</dbReference>
<evidence type="ECO:0000313" key="5">
    <source>
        <dbReference type="EMBL" id="CAI3987411.1"/>
    </source>
</evidence>
<keyword evidence="7" id="KW-1185">Reference proteome</keyword>